<comment type="caution">
    <text evidence="13">The sequence shown here is derived from an EMBL/GenBank/DDBJ whole genome shotgun (WGS) entry which is preliminary data.</text>
</comment>
<evidence type="ECO:0000256" key="8">
    <source>
        <dbReference type="ARBA" id="ARBA00023136"/>
    </source>
</evidence>
<feature type="transmembrane region" description="Helical" evidence="11">
    <location>
        <begin position="206"/>
        <end position="225"/>
    </location>
</feature>
<feature type="non-terminal residue" evidence="13">
    <location>
        <position position="244"/>
    </location>
</feature>
<evidence type="ECO:0000313" key="13">
    <source>
        <dbReference type="EMBL" id="NES11982.1"/>
    </source>
</evidence>
<dbReference type="InterPro" id="IPR003004">
    <property type="entry name" value="GspF/PilC"/>
</dbReference>
<keyword evidence="3 9" id="KW-0813">Transport</keyword>
<evidence type="ECO:0000256" key="9">
    <source>
        <dbReference type="RuleBase" id="RU003923"/>
    </source>
</evidence>
<sequence>MTNRITRPTAQRLRRDARRRSVDTQARFTLGRVCELLATHLGNPVSSAELARFTRQLATLLKAGVALLHAFDMLAQSTSNPNLRRLLLALKQAIAAGSGLADALRKHPRYFDALYCNLIAVGEHAGSLDTTLEQVANLQEKRQALQARVKKAMTYPVLVLLVGLGVSAVLLLKVVPQFQSLFAGFGAQLPLFTRQVIAVSEWLIDYTGVMLLLAGGGLLAGHWAWRRKPAFKLWALRHALRLPA</sequence>
<gene>
    <name evidence="13" type="ORF">G3O07_23270</name>
</gene>
<evidence type="ECO:0000259" key="12">
    <source>
        <dbReference type="Pfam" id="PF00482"/>
    </source>
</evidence>
<dbReference type="PANTHER" id="PTHR30012:SF7">
    <property type="entry name" value="PROTEIN TRANSPORT PROTEIN HOFC HOMOLOG"/>
    <property type="match status" value="1"/>
</dbReference>
<name>A0A6I5RUU8_9PSED</name>
<dbReference type="AlphaFoldDB" id="A0A6I5RUU8"/>
<comment type="subcellular location">
    <subcellularLocation>
        <location evidence="1 9">Cell inner membrane</location>
        <topology evidence="1 9">Multi-pass membrane protein</topology>
    </subcellularLocation>
</comment>
<dbReference type="Pfam" id="PF00482">
    <property type="entry name" value="T2SSF"/>
    <property type="match status" value="1"/>
</dbReference>
<dbReference type="FunFam" id="1.20.81.30:FF:000001">
    <property type="entry name" value="Type II secretion system protein F"/>
    <property type="match status" value="1"/>
</dbReference>
<comment type="similarity">
    <text evidence="2 9">Belongs to the GSP F family.</text>
</comment>
<protein>
    <submittedName>
        <fullName evidence="13">Type II secretion system F family protein</fullName>
    </submittedName>
</protein>
<evidence type="ECO:0000256" key="6">
    <source>
        <dbReference type="ARBA" id="ARBA00022692"/>
    </source>
</evidence>
<dbReference type="Proteomes" id="UP000471751">
    <property type="component" value="Unassembled WGS sequence"/>
</dbReference>
<feature type="domain" description="Type II secretion system protein GspF" evidence="12">
    <location>
        <begin position="53"/>
        <end position="176"/>
    </location>
</feature>
<keyword evidence="4" id="KW-1003">Cell membrane</keyword>
<dbReference type="Gene3D" id="1.20.81.30">
    <property type="entry name" value="Type II secretion system (T2SS), domain F"/>
    <property type="match status" value="1"/>
</dbReference>
<dbReference type="EMBL" id="JAAHBT010000385">
    <property type="protein sequence ID" value="NES11982.1"/>
    <property type="molecule type" value="Genomic_DNA"/>
</dbReference>
<dbReference type="PANTHER" id="PTHR30012">
    <property type="entry name" value="GENERAL SECRETION PATHWAY PROTEIN"/>
    <property type="match status" value="1"/>
</dbReference>
<dbReference type="GO" id="GO:0005886">
    <property type="term" value="C:plasma membrane"/>
    <property type="evidence" value="ECO:0007669"/>
    <property type="project" value="UniProtKB-SubCell"/>
</dbReference>
<dbReference type="GO" id="GO:0015628">
    <property type="term" value="P:protein secretion by the type II secretion system"/>
    <property type="evidence" value="ECO:0007669"/>
    <property type="project" value="TreeGrafter"/>
</dbReference>
<keyword evidence="14" id="KW-1185">Reference proteome</keyword>
<evidence type="ECO:0000256" key="7">
    <source>
        <dbReference type="ARBA" id="ARBA00022989"/>
    </source>
</evidence>
<evidence type="ECO:0000256" key="3">
    <source>
        <dbReference type="ARBA" id="ARBA00022448"/>
    </source>
</evidence>
<keyword evidence="6 9" id="KW-0812">Transmembrane</keyword>
<keyword evidence="10" id="KW-0175">Coiled coil</keyword>
<evidence type="ECO:0000256" key="4">
    <source>
        <dbReference type="ARBA" id="ARBA00022475"/>
    </source>
</evidence>
<dbReference type="PRINTS" id="PR00812">
    <property type="entry name" value="BCTERIALGSPF"/>
</dbReference>
<proteinExistence type="inferred from homology"/>
<dbReference type="InterPro" id="IPR042094">
    <property type="entry name" value="T2SS_GspF_sf"/>
</dbReference>
<reference evidence="13 14" key="1">
    <citation type="submission" date="2020-02" db="EMBL/GenBank/DDBJ databases">
        <title>Broccoli isolated Pseudomonas sp.</title>
        <authorList>
            <person name="Fujikawa T."/>
            <person name="Sawada H."/>
        </authorList>
    </citation>
    <scope>NUCLEOTIDE SEQUENCE [LARGE SCALE GENOMIC DNA]</scope>
    <source>
        <strain evidence="13 14">JCM 32154</strain>
    </source>
</reference>
<dbReference type="InterPro" id="IPR001992">
    <property type="entry name" value="T2SS_GspF/T4SS_PilC_CS"/>
</dbReference>
<keyword evidence="8 11" id="KW-0472">Membrane</keyword>
<evidence type="ECO:0000313" key="14">
    <source>
        <dbReference type="Proteomes" id="UP000471751"/>
    </source>
</evidence>
<evidence type="ECO:0000256" key="10">
    <source>
        <dbReference type="SAM" id="Coils"/>
    </source>
</evidence>
<feature type="transmembrane region" description="Helical" evidence="11">
    <location>
        <begin position="152"/>
        <end position="172"/>
    </location>
</feature>
<keyword evidence="7 11" id="KW-1133">Transmembrane helix</keyword>
<evidence type="ECO:0000256" key="2">
    <source>
        <dbReference type="ARBA" id="ARBA00005745"/>
    </source>
</evidence>
<feature type="coiled-coil region" evidence="10">
    <location>
        <begin position="128"/>
        <end position="155"/>
    </location>
</feature>
<accession>A0A6I5RUU8</accession>
<evidence type="ECO:0000256" key="1">
    <source>
        <dbReference type="ARBA" id="ARBA00004429"/>
    </source>
</evidence>
<dbReference type="InterPro" id="IPR018076">
    <property type="entry name" value="T2SS_GspF_dom"/>
</dbReference>
<dbReference type="PROSITE" id="PS00874">
    <property type="entry name" value="T2SP_F"/>
    <property type="match status" value="1"/>
</dbReference>
<evidence type="ECO:0000256" key="11">
    <source>
        <dbReference type="SAM" id="Phobius"/>
    </source>
</evidence>
<keyword evidence="5" id="KW-0997">Cell inner membrane</keyword>
<organism evidence="13 14">
    <name type="scientific">Pseudomonas laurentiana</name>
    <dbReference type="NCBI Taxonomy" id="2364649"/>
    <lineage>
        <taxon>Bacteria</taxon>
        <taxon>Pseudomonadati</taxon>
        <taxon>Pseudomonadota</taxon>
        <taxon>Gammaproteobacteria</taxon>
        <taxon>Pseudomonadales</taxon>
        <taxon>Pseudomonadaceae</taxon>
        <taxon>Pseudomonas</taxon>
    </lineage>
</organism>
<evidence type="ECO:0000256" key="5">
    <source>
        <dbReference type="ARBA" id="ARBA00022519"/>
    </source>
</evidence>